<dbReference type="OrthoDB" id="9781543at2"/>
<evidence type="ECO:0000259" key="7">
    <source>
        <dbReference type="PROSITE" id="PS51352"/>
    </source>
</evidence>
<evidence type="ECO:0000313" key="9">
    <source>
        <dbReference type="Proteomes" id="UP000243180"/>
    </source>
</evidence>
<dbReference type="InterPro" id="IPR036249">
    <property type="entry name" value="Thioredoxin-like_sf"/>
</dbReference>
<evidence type="ECO:0000256" key="1">
    <source>
        <dbReference type="ARBA" id="ARBA00010996"/>
    </source>
</evidence>
<keyword evidence="9" id="KW-1185">Reference proteome</keyword>
<dbReference type="InterPro" id="IPR013766">
    <property type="entry name" value="Thioredoxin_domain"/>
</dbReference>
<comment type="similarity">
    <text evidence="1">Belongs to the SCO1/2 family.</text>
</comment>
<dbReference type="PROSITE" id="PS51352">
    <property type="entry name" value="THIOREDOXIN_2"/>
    <property type="match status" value="1"/>
</dbReference>
<dbReference type="GO" id="GO:0046872">
    <property type="term" value="F:metal ion binding"/>
    <property type="evidence" value="ECO:0007669"/>
    <property type="project" value="UniProtKB-KW"/>
</dbReference>
<keyword evidence="6" id="KW-0732">Signal</keyword>
<gene>
    <name evidence="8" type="ORF">SCL_0251</name>
</gene>
<reference evidence="8 9" key="1">
    <citation type="submission" date="2015-05" db="EMBL/GenBank/DDBJ databases">
        <title>Complete genome sequence of a sulfur-oxidizing gammaproteobacterium strain HA5.</title>
        <authorList>
            <person name="Miura A."/>
            <person name="Kojima H."/>
            <person name="Fukui M."/>
        </authorList>
    </citation>
    <scope>NUCLEOTIDE SEQUENCE [LARGE SCALE GENOMIC DNA]</scope>
    <source>
        <strain evidence="8 9">HA5</strain>
    </source>
</reference>
<feature type="domain" description="Thioredoxin" evidence="7">
    <location>
        <begin position="59"/>
        <end position="221"/>
    </location>
</feature>
<dbReference type="InterPro" id="IPR003782">
    <property type="entry name" value="SCO1/SenC"/>
</dbReference>
<dbReference type="Gene3D" id="3.40.30.10">
    <property type="entry name" value="Glutaredoxin"/>
    <property type="match status" value="1"/>
</dbReference>
<keyword evidence="5" id="KW-1133">Transmembrane helix</keyword>
<proteinExistence type="inferred from homology"/>
<dbReference type="SUPFAM" id="SSF52833">
    <property type="entry name" value="Thioredoxin-like"/>
    <property type="match status" value="1"/>
</dbReference>
<protein>
    <recommendedName>
        <fullName evidence="7">Thioredoxin domain-containing protein</fullName>
    </recommendedName>
</protein>
<dbReference type="CDD" id="cd02968">
    <property type="entry name" value="SCO"/>
    <property type="match status" value="1"/>
</dbReference>
<dbReference type="EMBL" id="AP014879">
    <property type="protein sequence ID" value="BAV32573.1"/>
    <property type="molecule type" value="Genomic_DNA"/>
</dbReference>
<organism evidence="8 9">
    <name type="scientific">Sulfuricaulis limicola</name>
    <dbReference type="NCBI Taxonomy" id="1620215"/>
    <lineage>
        <taxon>Bacteria</taxon>
        <taxon>Pseudomonadati</taxon>
        <taxon>Pseudomonadota</taxon>
        <taxon>Gammaproteobacteria</taxon>
        <taxon>Acidiferrobacterales</taxon>
        <taxon>Acidiferrobacteraceae</taxon>
        <taxon>Sulfuricaulis</taxon>
    </lineage>
</organism>
<feature type="binding site" evidence="3">
    <location>
        <position position="101"/>
    </location>
    <ligand>
        <name>Cu cation</name>
        <dbReference type="ChEBI" id="CHEBI:23378"/>
    </ligand>
</feature>
<feature type="binding site" evidence="3">
    <location>
        <position position="97"/>
    </location>
    <ligand>
        <name>Cu cation</name>
        <dbReference type="ChEBI" id="CHEBI:23378"/>
    </ligand>
</feature>
<dbReference type="Pfam" id="PF02630">
    <property type="entry name" value="SCO1-SenC"/>
    <property type="match status" value="1"/>
</dbReference>
<evidence type="ECO:0000256" key="2">
    <source>
        <dbReference type="ARBA" id="ARBA00023008"/>
    </source>
</evidence>
<name>A0A1B4XCL8_9GAMM</name>
<feature type="transmembrane region" description="Helical" evidence="5">
    <location>
        <begin position="255"/>
        <end position="276"/>
    </location>
</feature>
<dbReference type="InParanoid" id="A0A1B4XCL8"/>
<evidence type="ECO:0000313" key="8">
    <source>
        <dbReference type="EMBL" id="BAV32573.1"/>
    </source>
</evidence>
<feature type="chain" id="PRO_5008572306" description="Thioredoxin domain-containing protein" evidence="6">
    <location>
        <begin position="25"/>
        <end position="288"/>
    </location>
</feature>
<evidence type="ECO:0000256" key="6">
    <source>
        <dbReference type="SAM" id="SignalP"/>
    </source>
</evidence>
<keyword evidence="3" id="KW-0479">Metal-binding</keyword>
<feature type="disulfide bond" description="Redox-active" evidence="4">
    <location>
        <begin position="97"/>
        <end position="101"/>
    </location>
</feature>
<dbReference type="RefSeq" id="WP_096359244.1">
    <property type="nucleotide sequence ID" value="NZ_AP014879.1"/>
</dbReference>
<dbReference type="PANTHER" id="PTHR12151">
    <property type="entry name" value="ELECTRON TRANSPORT PROTIN SCO1/SENC FAMILY MEMBER"/>
    <property type="match status" value="1"/>
</dbReference>
<evidence type="ECO:0000256" key="3">
    <source>
        <dbReference type="PIRSR" id="PIRSR603782-1"/>
    </source>
</evidence>
<sequence>MHLISLISRICLIAGLLVAPAAVAVTSHDANRHNPPPVSAAGSPASKFDEKAALALSQGVIGKTVGDYTLTATDGSKRRLSEYRGKPLVISLIYTSCYHICPTTTQHLAKVARTARGALGQESFNVLTIGFDTPKDTPVAMRQFARDQGIDMPGWQFLSADAPAMEGLTKDLGFISYAAPHGFDHLIQATVIDAQGKIYRQVYGMTFDTPLLVEPLKELVFGEPVTPSLLSSLSNKIKLFCTVYDPTTDKYRFDYSIFLGLFIGASSIGIVSFLVLREWRRTRRRRQG</sequence>
<keyword evidence="2 3" id="KW-0186">Copper</keyword>
<keyword evidence="5" id="KW-0812">Transmembrane</keyword>
<accession>A0A1B4XCL8</accession>
<dbReference type="KEGG" id="slim:SCL_0251"/>
<dbReference type="PANTHER" id="PTHR12151:SF8">
    <property type="entry name" value="THIOREDOXIN DOMAIN-CONTAINING PROTEIN"/>
    <property type="match status" value="1"/>
</dbReference>
<evidence type="ECO:0000256" key="5">
    <source>
        <dbReference type="SAM" id="Phobius"/>
    </source>
</evidence>
<keyword evidence="4" id="KW-1015">Disulfide bond</keyword>
<evidence type="ECO:0000256" key="4">
    <source>
        <dbReference type="PIRSR" id="PIRSR603782-2"/>
    </source>
</evidence>
<keyword evidence="5" id="KW-0472">Membrane</keyword>
<feature type="signal peptide" evidence="6">
    <location>
        <begin position="1"/>
        <end position="24"/>
    </location>
</feature>
<dbReference type="Proteomes" id="UP000243180">
    <property type="component" value="Chromosome"/>
</dbReference>
<dbReference type="AlphaFoldDB" id="A0A1B4XCL8"/>